<proteinExistence type="predicted"/>
<keyword evidence="3" id="KW-1185">Reference proteome</keyword>
<organism evidence="2 3">
    <name type="scientific">Saxophila tyrrhenica</name>
    <dbReference type="NCBI Taxonomy" id="1690608"/>
    <lineage>
        <taxon>Eukaryota</taxon>
        <taxon>Fungi</taxon>
        <taxon>Dikarya</taxon>
        <taxon>Ascomycota</taxon>
        <taxon>Pezizomycotina</taxon>
        <taxon>Dothideomycetes</taxon>
        <taxon>Dothideomycetidae</taxon>
        <taxon>Mycosphaerellales</taxon>
        <taxon>Extremaceae</taxon>
        <taxon>Saxophila</taxon>
    </lineage>
</organism>
<sequence>MSCMAQDTRLTEQMKDEDGAKEIERKVKPTVGHMASAESVNPSHRSSGLLLPGIPRDENLEGRAVGRGEVKNVLRFAHVIGRKDQSEKRSTKILETLARTLHRHDLLTPAEISSGFLGRDCIQ</sequence>
<comment type="caution">
    <text evidence="2">The sequence shown here is derived from an EMBL/GenBank/DDBJ whole genome shotgun (WGS) entry which is preliminary data.</text>
</comment>
<evidence type="ECO:0000313" key="2">
    <source>
        <dbReference type="EMBL" id="KAK5174333.1"/>
    </source>
</evidence>
<name>A0AAV9PK13_9PEZI</name>
<evidence type="ECO:0000256" key="1">
    <source>
        <dbReference type="SAM" id="MobiDB-lite"/>
    </source>
</evidence>
<dbReference type="GeneID" id="89922761"/>
<reference evidence="2 3" key="1">
    <citation type="submission" date="2023-08" db="EMBL/GenBank/DDBJ databases">
        <title>Black Yeasts Isolated from many extreme environments.</title>
        <authorList>
            <person name="Coleine C."/>
            <person name="Stajich J.E."/>
            <person name="Selbmann L."/>
        </authorList>
    </citation>
    <scope>NUCLEOTIDE SEQUENCE [LARGE SCALE GENOMIC DNA]</scope>
    <source>
        <strain evidence="2 3">CCFEE 5935</strain>
    </source>
</reference>
<evidence type="ECO:0000313" key="3">
    <source>
        <dbReference type="Proteomes" id="UP001337655"/>
    </source>
</evidence>
<feature type="compositionally biased region" description="Basic and acidic residues" evidence="1">
    <location>
        <begin position="9"/>
        <end position="27"/>
    </location>
</feature>
<dbReference type="Proteomes" id="UP001337655">
    <property type="component" value="Unassembled WGS sequence"/>
</dbReference>
<accession>A0AAV9PK13</accession>
<dbReference type="AlphaFoldDB" id="A0AAV9PK13"/>
<protein>
    <submittedName>
        <fullName evidence="2">Uncharacterized protein</fullName>
    </submittedName>
</protein>
<gene>
    <name evidence="2" type="ORF">LTR77_001413</name>
</gene>
<dbReference type="EMBL" id="JAVRRT010000002">
    <property type="protein sequence ID" value="KAK5174333.1"/>
    <property type="molecule type" value="Genomic_DNA"/>
</dbReference>
<dbReference type="RefSeq" id="XP_064663002.1">
    <property type="nucleotide sequence ID" value="XM_064798675.1"/>
</dbReference>
<feature type="region of interest" description="Disordered" evidence="1">
    <location>
        <begin position="1"/>
        <end position="56"/>
    </location>
</feature>